<dbReference type="Proteomes" id="UP000245626">
    <property type="component" value="Unassembled WGS sequence"/>
</dbReference>
<sequence>MMLQAIQETKTNLTIFPAIYLNQEDPNDAAWDRQVNNITIALNAYGTTNVGGVTVGNEYLLGGGSSTNLLAYVEKFRTIASQNSWTFPIGTADAGSEFTTAVAQGVDYFMANVHAWFAGTLVQDGPAWTYEYFEENDQAIAGQVSNKPTAYIAETGWPSGANDTAHMTYVNEAGEKTGAVAGVDQLQTFLDGYVCNANKNGTGYFFCEFCFPTPQVVFFLFFLGRARAPREEKGGWGWKCFPSITRPFLCSFSLTLTAPTG</sequence>
<dbReference type="EMBL" id="KZ820449">
    <property type="protein sequence ID" value="PWN47378.1"/>
    <property type="molecule type" value="Genomic_DNA"/>
</dbReference>
<reference evidence="1 2" key="1">
    <citation type="journal article" date="2018" name="Mol. Biol. Evol.">
        <title>Broad Genomic Sampling Reveals a Smut Pathogenic Ancestry of the Fungal Clade Ustilaginomycotina.</title>
        <authorList>
            <person name="Kijpornyongpan T."/>
            <person name="Mondo S.J."/>
            <person name="Barry K."/>
            <person name="Sandor L."/>
            <person name="Lee J."/>
            <person name="Lipzen A."/>
            <person name="Pangilinan J."/>
            <person name="LaButti K."/>
            <person name="Hainaut M."/>
            <person name="Henrissat B."/>
            <person name="Grigoriev I.V."/>
            <person name="Spatafora J.W."/>
            <person name="Aime M.C."/>
        </authorList>
    </citation>
    <scope>NUCLEOTIDE SEQUENCE [LARGE SCALE GENOMIC DNA]</scope>
    <source>
        <strain evidence="1 2">SA 807</strain>
    </source>
</reference>
<gene>
    <name evidence="1" type="ORF">IE53DRAFT_390489</name>
</gene>
<protein>
    <submittedName>
        <fullName evidence="1">Glycoside hydrolase</fullName>
    </submittedName>
</protein>
<evidence type="ECO:0000313" key="1">
    <source>
        <dbReference type="EMBL" id="PWN47378.1"/>
    </source>
</evidence>
<name>A0ACD0NNH8_9BASI</name>
<evidence type="ECO:0000313" key="2">
    <source>
        <dbReference type="Proteomes" id="UP000245626"/>
    </source>
</evidence>
<keyword evidence="2" id="KW-1185">Reference proteome</keyword>
<accession>A0ACD0NNH8</accession>
<proteinExistence type="predicted"/>
<keyword evidence="1" id="KW-0378">Hydrolase</keyword>
<organism evidence="1 2">
    <name type="scientific">Violaceomyces palustris</name>
    <dbReference type="NCBI Taxonomy" id="1673888"/>
    <lineage>
        <taxon>Eukaryota</taxon>
        <taxon>Fungi</taxon>
        <taxon>Dikarya</taxon>
        <taxon>Basidiomycota</taxon>
        <taxon>Ustilaginomycotina</taxon>
        <taxon>Ustilaginomycetes</taxon>
        <taxon>Violaceomycetales</taxon>
        <taxon>Violaceomycetaceae</taxon>
        <taxon>Violaceomyces</taxon>
    </lineage>
</organism>